<comment type="similarity">
    <text evidence="5">Belongs to the SAT4 family.</text>
</comment>
<evidence type="ECO:0000256" key="6">
    <source>
        <dbReference type="SAM" id="MobiDB-lite"/>
    </source>
</evidence>
<evidence type="ECO:0000256" key="4">
    <source>
        <dbReference type="ARBA" id="ARBA00023136"/>
    </source>
</evidence>
<dbReference type="PANTHER" id="PTHR33048">
    <property type="entry name" value="PTH11-LIKE INTEGRAL MEMBRANE PROTEIN (AFU_ORTHOLOGUE AFUA_5G11245)"/>
    <property type="match status" value="1"/>
</dbReference>
<sequence>MDHGSAPVPADTSMLPHDSSGPRVMAIDWALAGLAALFLALRIGSKLLRRQPMWWDDCLLILSFIFLLVSCSLFSVIVHNGFGKHPYDTTLDDVVKSQPLFLIRAVFTVTAAAWSKTSFAITLHRLNIPHIKWLLLFTVISMNVALGLGCILSFVQCTPMRKSWNLTVDGTCWPIHTLNSYSTFSAAYSGFMDVVLAMIPWVTLWKLQMRSKEKIGVLLAISMGFLAGVFAFIKAAKTNTIDLTNSYTSAPFFIWDVAEVSVTIVAASIPALRFLIQKAGSSARQYYITPDNSGLSNSNSNGKSVGDKSAESSHGSRGSRAFRASLQGVSNVTISSSKKSAAPTSDDSSDRSILDLAGPVGIMYKTSITVQSANASNNESIEMSPTRPGGLHGGDRV</sequence>
<feature type="transmembrane region" description="Helical" evidence="7">
    <location>
        <begin position="133"/>
        <end position="155"/>
    </location>
</feature>
<dbReference type="Pfam" id="PF20684">
    <property type="entry name" value="Fung_rhodopsin"/>
    <property type="match status" value="1"/>
</dbReference>
<feature type="transmembrane region" description="Helical" evidence="7">
    <location>
        <begin position="101"/>
        <end position="121"/>
    </location>
</feature>
<comment type="subcellular location">
    <subcellularLocation>
        <location evidence="1">Membrane</location>
        <topology evidence="1">Multi-pass membrane protein</topology>
    </subcellularLocation>
</comment>
<keyword evidence="3 7" id="KW-1133">Transmembrane helix</keyword>
<feature type="domain" description="Rhodopsin" evidence="8">
    <location>
        <begin position="41"/>
        <end position="278"/>
    </location>
</feature>
<evidence type="ECO:0000256" key="5">
    <source>
        <dbReference type="ARBA" id="ARBA00038359"/>
    </source>
</evidence>
<reference evidence="9 10" key="1">
    <citation type="submission" date="2024-01" db="EMBL/GenBank/DDBJ databases">
        <authorList>
            <person name="Allen C."/>
            <person name="Tagirdzhanova G."/>
        </authorList>
    </citation>
    <scope>NUCLEOTIDE SEQUENCE [LARGE SCALE GENOMIC DNA]</scope>
</reference>
<feature type="region of interest" description="Disordered" evidence="6">
    <location>
        <begin position="294"/>
        <end position="320"/>
    </location>
</feature>
<evidence type="ECO:0000256" key="1">
    <source>
        <dbReference type="ARBA" id="ARBA00004141"/>
    </source>
</evidence>
<accession>A0ABP0BPT1</accession>
<feature type="compositionally biased region" description="Low complexity" evidence="6">
    <location>
        <begin position="294"/>
        <end position="304"/>
    </location>
</feature>
<feature type="compositionally biased region" description="Polar residues" evidence="6">
    <location>
        <begin position="374"/>
        <end position="383"/>
    </location>
</feature>
<evidence type="ECO:0000313" key="10">
    <source>
        <dbReference type="Proteomes" id="UP001642406"/>
    </source>
</evidence>
<feature type="transmembrane region" description="Helical" evidence="7">
    <location>
        <begin position="253"/>
        <end position="276"/>
    </location>
</feature>
<organism evidence="9 10">
    <name type="scientific">Sporothrix bragantina</name>
    <dbReference type="NCBI Taxonomy" id="671064"/>
    <lineage>
        <taxon>Eukaryota</taxon>
        <taxon>Fungi</taxon>
        <taxon>Dikarya</taxon>
        <taxon>Ascomycota</taxon>
        <taxon>Pezizomycotina</taxon>
        <taxon>Sordariomycetes</taxon>
        <taxon>Sordariomycetidae</taxon>
        <taxon>Ophiostomatales</taxon>
        <taxon>Ophiostomataceae</taxon>
        <taxon>Sporothrix</taxon>
    </lineage>
</organism>
<keyword evidence="4 7" id="KW-0472">Membrane</keyword>
<comment type="caution">
    <text evidence="9">The sequence shown here is derived from an EMBL/GenBank/DDBJ whole genome shotgun (WGS) entry which is preliminary data.</text>
</comment>
<feature type="transmembrane region" description="Helical" evidence="7">
    <location>
        <begin position="24"/>
        <end position="45"/>
    </location>
</feature>
<proteinExistence type="inferred from homology"/>
<gene>
    <name evidence="9" type="ORF">SBRCBS47491_004398</name>
</gene>
<dbReference type="EMBL" id="CAWUHC010000033">
    <property type="protein sequence ID" value="CAK7221060.1"/>
    <property type="molecule type" value="Genomic_DNA"/>
</dbReference>
<evidence type="ECO:0000256" key="3">
    <source>
        <dbReference type="ARBA" id="ARBA00022989"/>
    </source>
</evidence>
<evidence type="ECO:0000259" key="8">
    <source>
        <dbReference type="Pfam" id="PF20684"/>
    </source>
</evidence>
<feature type="transmembrane region" description="Helical" evidence="7">
    <location>
        <begin position="186"/>
        <end position="203"/>
    </location>
</feature>
<protein>
    <recommendedName>
        <fullName evidence="8">Rhodopsin domain-containing protein</fullName>
    </recommendedName>
</protein>
<keyword evidence="10" id="KW-1185">Reference proteome</keyword>
<dbReference type="InterPro" id="IPR052337">
    <property type="entry name" value="SAT4-like"/>
</dbReference>
<evidence type="ECO:0000256" key="2">
    <source>
        <dbReference type="ARBA" id="ARBA00022692"/>
    </source>
</evidence>
<dbReference type="PANTHER" id="PTHR33048:SF42">
    <property type="entry name" value="INTEGRAL MEMBRANE PROTEIN"/>
    <property type="match status" value="1"/>
</dbReference>
<feature type="transmembrane region" description="Helical" evidence="7">
    <location>
        <begin position="57"/>
        <end position="81"/>
    </location>
</feature>
<name>A0ABP0BPT1_9PEZI</name>
<evidence type="ECO:0000313" key="9">
    <source>
        <dbReference type="EMBL" id="CAK7221060.1"/>
    </source>
</evidence>
<dbReference type="InterPro" id="IPR049326">
    <property type="entry name" value="Rhodopsin_dom_fungi"/>
</dbReference>
<dbReference type="Proteomes" id="UP001642406">
    <property type="component" value="Unassembled WGS sequence"/>
</dbReference>
<feature type="region of interest" description="Disordered" evidence="6">
    <location>
        <begin position="374"/>
        <end position="397"/>
    </location>
</feature>
<keyword evidence="2 7" id="KW-0812">Transmembrane</keyword>
<feature type="transmembrane region" description="Helical" evidence="7">
    <location>
        <begin position="215"/>
        <end position="233"/>
    </location>
</feature>
<evidence type="ECO:0000256" key="7">
    <source>
        <dbReference type="SAM" id="Phobius"/>
    </source>
</evidence>